<evidence type="ECO:0000313" key="2">
    <source>
        <dbReference type="Proteomes" id="UP000008461"/>
    </source>
</evidence>
<gene>
    <name evidence="1" type="ordered locus">Halhy_5299</name>
</gene>
<dbReference type="EMBL" id="CP002691">
    <property type="protein sequence ID" value="AEE53124.1"/>
    <property type="molecule type" value="Genomic_DNA"/>
</dbReference>
<reference key="2">
    <citation type="submission" date="2011-04" db="EMBL/GenBank/DDBJ databases">
        <title>Complete sequence of chromosome of Haliscomenobacter hydrossis DSM 1100.</title>
        <authorList>
            <consortium name="US DOE Joint Genome Institute (JGI-PGF)"/>
            <person name="Lucas S."/>
            <person name="Han J."/>
            <person name="Lapidus A."/>
            <person name="Bruce D."/>
            <person name="Goodwin L."/>
            <person name="Pitluck S."/>
            <person name="Peters L."/>
            <person name="Kyrpides N."/>
            <person name="Mavromatis K."/>
            <person name="Ivanova N."/>
            <person name="Ovchinnikova G."/>
            <person name="Pagani I."/>
            <person name="Daligault H."/>
            <person name="Detter J.C."/>
            <person name="Han C."/>
            <person name="Land M."/>
            <person name="Hauser L."/>
            <person name="Markowitz V."/>
            <person name="Cheng J.-F."/>
            <person name="Hugenholtz P."/>
            <person name="Woyke T."/>
            <person name="Wu D."/>
            <person name="Verbarg S."/>
            <person name="Frueling A."/>
            <person name="Brambilla E."/>
            <person name="Klenk H.-P."/>
            <person name="Eisen J.A."/>
        </authorList>
    </citation>
    <scope>NUCLEOTIDE SEQUENCE</scope>
    <source>
        <strain>DSM 1100</strain>
    </source>
</reference>
<name>F4L797_HALH1</name>
<accession>F4L797</accession>
<dbReference type="eggNOG" id="ENOG50335AA">
    <property type="taxonomic scope" value="Bacteria"/>
</dbReference>
<dbReference type="RefSeq" id="WP_013767659.1">
    <property type="nucleotide sequence ID" value="NC_015510.1"/>
</dbReference>
<protein>
    <submittedName>
        <fullName evidence="1">Uncharacterized protein</fullName>
    </submittedName>
</protein>
<reference evidence="1 2" key="1">
    <citation type="journal article" date="2011" name="Stand. Genomic Sci.">
        <title>Complete genome sequence of Haliscomenobacter hydrossis type strain (O).</title>
        <authorList>
            <consortium name="US DOE Joint Genome Institute (JGI-PGF)"/>
            <person name="Daligault H."/>
            <person name="Lapidus A."/>
            <person name="Zeytun A."/>
            <person name="Nolan M."/>
            <person name="Lucas S."/>
            <person name="Del Rio T.G."/>
            <person name="Tice H."/>
            <person name="Cheng J.F."/>
            <person name="Tapia R."/>
            <person name="Han C."/>
            <person name="Goodwin L."/>
            <person name="Pitluck S."/>
            <person name="Liolios K."/>
            <person name="Pagani I."/>
            <person name="Ivanova N."/>
            <person name="Huntemann M."/>
            <person name="Mavromatis K."/>
            <person name="Mikhailova N."/>
            <person name="Pati A."/>
            <person name="Chen A."/>
            <person name="Palaniappan K."/>
            <person name="Land M."/>
            <person name="Hauser L."/>
            <person name="Brambilla E.M."/>
            <person name="Rohde M."/>
            <person name="Verbarg S."/>
            <person name="Goker M."/>
            <person name="Bristow J."/>
            <person name="Eisen J.A."/>
            <person name="Markowitz V."/>
            <person name="Hugenholtz P."/>
            <person name="Kyrpides N.C."/>
            <person name="Klenk H.P."/>
            <person name="Woyke T."/>
        </authorList>
    </citation>
    <scope>NUCLEOTIDE SEQUENCE [LARGE SCALE GENOMIC DNA]</scope>
    <source>
        <strain evidence="2">ATCC 27775 / DSM 1100 / LMG 10767 / O</strain>
    </source>
</reference>
<keyword evidence="2" id="KW-1185">Reference proteome</keyword>
<dbReference type="Proteomes" id="UP000008461">
    <property type="component" value="Chromosome"/>
</dbReference>
<dbReference type="OrthoDB" id="660780at2"/>
<dbReference type="STRING" id="760192.Halhy_5299"/>
<dbReference type="KEGG" id="hhy:Halhy_5299"/>
<dbReference type="HOGENOM" id="CLU_080124_0_0_10"/>
<sequence length="302" mass="35110">MKIFPSFIFTSLHFLPKQEQLHKLGHPLFLLSITILAINDWVLKTTFHNALTGKLSDFAGLFALPYFLSTFFPKRKLLIHLIIGLMFILWKSECIQAVIDLVNTWGIALGRTVDPSDNIALVSTIISYGLFERIRAYPLRLILYKTIAVFSVLSFLATSFPKQTLQKFVSIDKTYRFNFSRRELISRLNMVQIKNIYVLNQYSGEADFDASKNIFHWHGQKDTLAMILDDEKFSAGDTITYKTSYAQIQIIGNDSTSTLKLINLYKFVPAFSDKDYREKAIKQFEKWTVKKIRKYRREYPVK</sequence>
<dbReference type="AlphaFoldDB" id="F4L797"/>
<proteinExistence type="predicted"/>
<evidence type="ECO:0000313" key="1">
    <source>
        <dbReference type="EMBL" id="AEE53124.1"/>
    </source>
</evidence>
<organism evidence="1 2">
    <name type="scientific">Haliscomenobacter hydrossis (strain ATCC 27775 / DSM 1100 / LMG 10767 / O)</name>
    <dbReference type="NCBI Taxonomy" id="760192"/>
    <lineage>
        <taxon>Bacteria</taxon>
        <taxon>Pseudomonadati</taxon>
        <taxon>Bacteroidota</taxon>
        <taxon>Saprospiria</taxon>
        <taxon>Saprospirales</taxon>
        <taxon>Haliscomenobacteraceae</taxon>
        <taxon>Haliscomenobacter</taxon>
    </lineage>
</organism>